<proteinExistence type="predicted"/>
<dbReference type="InterPro" id="IPR001849">
    <property type="entry name" value="PH_domain"/>
</dbReference>
<feature type="repeat" description="ANK" evidence="7">
    <location>
        <begin position="653"/>
        <end position="685"/>
    </location>
</feature>
<dbReference type="PANTHER" id="PTHR23180">
    <property type="entry name" value="CENTAURIN/ARF"/>
    <property type="match status" value="1"/>
</dbReference>
<dbReference type="InterPro" id="IPR045258">
    <property type="entry name" value="ACAP1/2/3-like"/>
</dbReference>
<dbReference type="Pfam" id="PF01412">
    <property type="entry name" value="ArfGap"/>
    <property type="match status" value="1"/>
</dbReference>
<dbReference type="Gene3D" id="1.20.1270.60">
    <property type="entry name" value="Arfaptin homology (AH) domain/BAR domain"/>
    <property type="match status" value="1"/>
</dbReference>
<reference evidence="13" key="1">
    <citation type="journal article" date="2011" name="Genome Biol.">
        <title>Comparative genomics of the social amoebae Dictyostelium discoideum and Dictyostelium purpureum.</title>
        <authorList>
            <consortium name="US DOE Joint Genome Institute (JGI-PGF)"/>
            <person name="Sucgang R."/>
            <person name="Kuo A."/>
            <person name="Tian X."/>
            <person name="Salerno W."/>
            <person name="Parikh A."/>
            <person name="Feasley C.L."/>
            <person name="Dalin E."/>
            <person name="Tu H."/>
            <person name="Huang E."/>
            <person name="Barry K."/>
            <person name="Lindquist E."/>
            <person name="Shapiro H."/>
            <person name="Bruce D."/>
            <person name="Schmutz J."/>
            <person name="Salamov A."/>
            <person name="Fey P."/>
            <person name="Gaudet P."/>
            <person name="Anjard C."/>
            <person name="Babu M.M."/>
            <person name="Basu S."/>
            <person name="Bushmanova Y."/>
            <person name="van der Wel H."/>
            <person name="Katoh-Kurasawa M."/>
            <person name="Dinh C."/>
            <person name="Coutinho P.M."/>
            <person name="Saito T."/>
            <person name="Elias M."/>
            <person name="Schaap P."/>
            <person name="Kay R.R."/>
            <person name="Henrissat B."/>
            <person name="Eichinger L."/>
            <person name="Rivero F."/>
            <person name="Putnam N.H."/>
            <person name="West C.M."/>
            <person name="Loomis W.F."/>
            <person name="Chisholm R.L."/>
            <person name="Shaulsky G."/>
            <person name="Strassmann J.E."/>
            <person name="Queller D.C."/>
            <person name="Kuspa A."/>
            <person name="Grigoriev I.V."/>
        </authorList>
    </citation>
    <scope>NUCLEOTIDE SEQUENCE [LARGE SCALE GENOMIC DNA]</scope>
    <source>
        <strain evidence="13">QSDP1</strain>
    </source>
</reference>
<dbReference type="InterPro" id="IPR038508">
    <property type="entry name" value="ArfGAP_dom_sf"/>
</dbReference>
<dbReference type="FunCoup" id="F0ZJ03">
    <property type="interactions" value="319"/>
</dbReference>
<feature type="domain" description="Arf-GAP" evidence="11">
    <location>
        <begin position="494"/>
        <end position="618"/>
    </location>
</feature>
<dbReference type="GO" id="GO:0008270">
    <property type="term" value="F:zinc ion binding"/>
    <property type="evidence" value="ECO:0007669"/>
    <property type="project" value="UniProtKB-KW"/>
</dbReference>
<evidence type="ECO:0000256" key="9">
    <source>
        <dbReference type="SAM" id="MobiDB-lite"/>
    </source>
</evidence>
<keyword evidence="4 8" id="KW-0863">Zinc-finger</keyword>
<dbReference type="InterPro" id="IPR002110">
    <property type="entry name" value="Ankyrin_rpt"/>
</dbReference>
<dbReference type="SUPFAM" id="SSF57863">
    <property type="entry name" value="ArfGap/RecO-like zinc finger"/>
    <property type="match status" value="1"/>
</dbReference>
<feature type="region of interest" description="Disordered" evidence="9">
    <location>
        <begin position="430"/>
        <end position="456"/>
    </location>
</feature>
<dbReference type="FunFam" id="1.10.220.150:FF:000009">
    <property type="entry name" value="stromal membrane-associated protein 1 isoform X1"/>
    <property type="match status" value="1"/>
</dbReference>
<dbReference type="Pfam" id="PF12796">
    <property type="entry name" value="Ank_2"/>
    <property type="match status" value="1"/>
</dbReference>
<dbReference type="PROSITE" id="PS50088">
    <property type="entry name" value="ANK_REPEAT"/>
    <property type="match status" value="1"/>
</dbReference>
<dbReference type="Pfam" id="PF00169">
    <property type="entry name" value="PH"/>
    <property type="match status" value="1"/>
</dbReference>
<feature type="compositionally biased region" description="Polar residues" evidence="9">
    <location>
        <begin position="439"/>
        <end position="456"/>
    </location>
</feature>
<dbReference type="SUPFAM" id="SSF50729">
    <property type="entry name" value="PH domain-like"/>
    <property type="match status" value="1"/>
</dbReference>
<evidence type="ECO:0000256" key="5">
    <source>
        <dbReference type="ARBA" id="ARBA00022833"/>
    </source>
</evidence>
<evidence type="ECO:0000313" key="13">
    <source>
        <dbReference type="Proteomes" id="UP000001064"/>
    </source>
</evidence>
<accession>F0ZJ03</accession>
<dbReference type="EMBL" id="GL871038">
    <property type="protein sequence ID" value="EGC36073.1"/>
    <property type="molecule type" value="Genomic_DNA"/>
</dbReference>
<dbReference type="Proteomes" id="UP000001064">
    <property type="component" value="Unassembled WGS sequence"/>
</dbReference>
<evidence type="ECO:0000256" key="2">
    <source>
        <dbReference type="ARBA" id="ARBA00022723"/>
    </source>
</evidence>
<dbReference type="OMA" id="FGFREAM"/>
<dbReference type="OrthoDB" id="10266696at2759"/>
<name>F0ZJ03_DICPU</name>
<dbReference type="KEGG" id="dpp:DICPUDRAFT_97693"/>
<keyword evidence="3" id="KW-0677">Repeat</keyword>
<dbReference type="AlphaFoldDB" id="F0ZJ03"/>
<dbReference type="SMART" id="SM00248">
    <property type="entry name" value="ANK"/>
    <property type="match status" value="4"/>
</dbReference>
<dbReference type="GeneID" id="10501340"/>
<dbReference type="Gene3D" id="2.30.29.30">
    <property type="entry name" value="Pleckstrin-homology domain (PH domain)/Phosphotyrosine-binding domain (PTB)"/>
    <property type="match status" value="1"/>
</dbReference>
<dbReference type="FunFam" id="2.30.29.30:FF:000384">
    <property type="entry name" value="Uncharacterized protein, isoform A"/>
    <property type="match status" value="1"/>
</dbReference>
<dbReference type="InterPro" id="IPR036770">
    <property type="entry name" value="Ankyrin_rpt-contain_sf"/>
</dbReference>
<dbReference type="SUPFAM" id="SSF103657">
    <property type="entry name" value="BAR/IMD domain-like"/>
    <property type="match status" value="1"/>
</dbReference>
<dbReference type="VEuPathDB" id="AmoebaDB:DICPUDRAFT_97693"/>
<dbReference type="InterPro" id="IPR004148">
    <property type="entry name" value="BAR_dom"/>
</dbReference>
<dbReference type="PROSITE" id="PS50003">
    <property type="entry name" value="PH_DOMAIN"/>
    <property type="match status" value="1"/>
</dbReference>
<evidence type="ECO:0000256" key="6">
    <source>
        <dbReference type="ARBA" id="ARBA00023043"/>
    </source>
</evidence>
<dbReference type="PANTHER" id="PTHR23180:SF414">
    <property type="entry name" value="ANKYRIN REPEAT-CONTAINING PROTEIN-RELATED"/>
    <property type="match status" value="1"/>
</dbReference>
<keyword evidence="1" id="KW-0343">GTPase activation</keyword>
<dbReference type="InterPro" id="IPR037278">
    <property type="entry name" value="ARFGAP/RecO"/>
</dbReference>
<dbReference type="GO" id="GO:0003924">
    <property type="term" value="F:GTPase activity"/>
    <property type="evidence" value="ECO:0007669"/>
    <property type="project" value="EnsemblProtists"/>
</dbReference>
<evidence type="ECO:0000259" key="11">
    <source>
        <dbReference type="PROSITE" id="PS50115"/>
    </source>
</evidence>
<keyword evidence="2" id="KW-0479">Metal-binding</keyword>
<dbReference type="GO" id="GO:0030036">
    <property type="term" value="P:actin cytoskeleton organization"/>
    <property type="evidence" value="ECO:0007669"/>
    <property type="project" value="EnsemblProtists"/>
</dbReference>
<dbReference type="SMART" id="SM00105">
    <property type="entry name" value="ArfGap"/>
    <property type="match status" value="1"/>
</dbReference>
<dbReference type="Gene3D" id="1.10.220.150">
    <property type="entry name" value="Arf GTPase activating protein"/>
    <property type="match status" value="1"/>
</dbReference>
<protein>
    <recommendedName>
        <fullName evidence="14">Ankyrin repeat-containing protein</fullName>
    </recommendedName>
</protein>
<organism evidence="12 13">
    <name type="scientific">Dictyostelium purpureum</name>
    <name type="common">Slime mold</name>
    <dbReference type="NCBI Taxonomy" id="5786"/>
    <lineage>
        <taxon>Eukaryota</taxon>
        <taxon>Amoebozoa</taxon>
        <taxon>Evosea</taxon>
        <taxon>Eumycetozoa</taxon>
        <taxon>Dictyostelia</taxon>
        <taxon>Dictyosteliales</taxon>
        <taxon>Dictyosteliaceae</taxon>
        <taxon>Dictyostelium</taxon>
    </lineage>
</organism>
<evidence type="ECO:0000256" key="8">
    <source>
        <dbReference type="PROSITE-ProRule" id="PRU00288"/>
    </source>
</evidence>
<dbReference type="SMART" id="SM00233">
    <property type="entry name" value="PH"/>
    <property type="match status" value="1"/>
</dbReference>
<dbReference type="CDD" id="cd08204">
    <property type="entry name" value="ArfGap"/>
    <property type="match status" value="1"/>
</dbReference>
<gene>
    <name evidence="12" type="ORF">DICPUDRAFT_97693</name>
</gene>
<keyword evidence="6 7" id="KW-0040">ANK repeat</keyword>
<dbReference type="STRING" id="5786.F0ZJ03"/>
<dbReference type="InterPro" id="IPR027267">
    <property type="entry name" value="AH/BAR_dom_sf"/>
</dbReference>
<dbReference type="PROSITE" id="PS50297">
    <property type="entry name" value="ANK_REP_REGION"/>
    <property type="match status" value="1"/>
</dbReference>
<dbReference type="SUPFAM" id="SSF48403">
    <property type="entry name" value="Ankyrin repeat"/>
    <property type="match status" value="1"/>
</dbReference>
<evidence type="ECO:0000256" key="1">
    <source>
        <dbReference type="ARBA" id="ARBA00022468"/>
    </source>
</evidence>
<dbReference type="PROSITE" id="PS50115">
    <property type="entry name" value="ARFGAP"/>
    <property type="match status" value="1"/>
</dbReference>
<evidence type="ECO:0000256" key="3">
    <source>
        <dbReference type="ARBA" id="ARBA00022737"/>
    </source>
</evidence>
<feature type="domain" description="PH" evidence="10">
    <location>
        <begin position="293"/>
        <end position="386"/>
    </location>
</feature>
<dbReference type="InterPro" id="IPR011993">
    <property type="entry name" value="PH-like_dom_sf"/>
</dbReference>
<dbReference type="Pfam" id="PF16746">
    <property type="entry name" value="BAR_3"/>
    <property type="match status" value="1"/>
</dbReference>
<evidence type="ECO:0000313" key="12">
    <source>
        <dbReference type="EMBL" id="EGC36073.1"/>
    </source>
</evidence>
<dbReference type="eggNOG" id="KOG0521">
    <property type="taxonomic scope" value="Eukaryota"/>
</dbReference>
<keyword evidence="13" id="KW-1185">Reference proteome</keyword>
<sequence length="769" mass="87322">MGSTSPSPVKLFLNSFEGSIDLAESIEDSPQFRKQIKDTETSIEELTSNIKKILKSSKQSCELGNEYNSTFKSFVDDLLIYKGEASVKDELLEKSMIKFSNSLKEICNFRELLHEEMNHLISEPLQNFAETDLKHVKEQYKRYDKYSQQHEISASKLGQIKKKNSVKIEELSQEANESLKLRVQYGLDLVESMNQVQARRRFEFLEYFSVYLQAQSTFFHQGYELFRDLEPHIRVFSNYLQATRKNFEEQKRKQTMQKADLIEKTFLSSSPTSVSSSPVNGGIIFTPNRTSDTMSKRGYLFKRSEYNSYTRKFFSLENGKLSYYRSANDTAPSHTYDLFLTTVRIREDLDRRYCFELLSPDRSIILAAENLESMQEWIQVLQNATANLLNNCSKDNSPNCNNSFSNIINNNNNNSNSNINSNISNNININNNNNNNRNRSGTPLTGGNYPQNLNSSWGSNASSNVNSINNSGSNIGLNCSGNSINSNNSSIIDETPLSLLRRINASNSFCADCNAKDPDWASINFGSIVCIDCSGIHRGLGVHISKVRSLVLDKWEPELLGMMRCIGNEKVNKIFEEKVPNDRKKPTPNDSFEVRARWIRDKYDKRIFVNYYERPIEEINSILYHISGESNTGYILELLAKGADPNYKDSHHHNRTPLHNAVFHNQPQNVCLLIQNGAFTDIQDDHGDTPLHVSADSGSSNCCILILMKCVKLLSITNKSSQTPLDLAVDKGHVGCVAILRLAQLQKDEGKQNFDEAFAEVLRGFSKEK</sequence>
<dbReference type="GO" id="GO:0030435">
    <property type="term" value="P:sporulation resulting in formation of a cellular spore"/>
    <property type="evidence" value="ECO:0007669"/>
    <property type="project" value="EnsemblProtists"/>
</dbReference>
<keyword evidence="5" id="KW-0862">Zinc</keyword>
<dbReference type="InParanoid" id="F0ZJ03"/>
<dbReference type="GO" id="GO:0005096">
    <property type="term" value="F:GTPase activator activity"/>
    <property type="evidence" value="ECO:0007669"/>
    <property type="project" value="UniProtKB-KW"/>
</dbReference>
<evidence type="ECO:0000256" key="4">
    <source>
        <dbReference type="ARBA" id="ARBA00022771"/>
    </source>
</evidence>
<dbReference type="InterPro" id="IPR001164">
    <property type="entry name" value="ArfGAP_dom"/>
</dbReference>
<dbReference type="RefSeq" id="XP_003287391.1">
    <property type="nucleotide sequence ID" value="XM_003287343.1"/>
</dbReference>
<dbReference type="CDD" id="cd13250">
    <property type="entry name" value="PH_ACAP"/>
    <property type="match status" value="1"/>
</dbReference>
<dbReference type="GO" id="GO:0005737">
    <property type="term" value="C:cytoplasm"/>
    <property type="evidence" value="ECO:0007669"/>
    <property type="project" value="InterPro"/>
</dbReference>
<evidence type="ECO:0000256" key="7">
    <source>
        <dbReference type="PROSITE-ProRule" id="PRU00023"/>
    </source>
</evidence>
<dbReference type="Gene3D" id="1.25.40.20">
    <property type="entry name" value="Ankyrin repeat-containing domain"/>
    <property type="match status" value="1"/>
</dbReference>
<evidence type="ECO:0008006" key="14">
    <source>
        <dbReference type="Google" id="ProtNLM"/>
    </source>
</evidence>
<dbReference type="FunFam" id="1.20.1270.60:FF:000025">
    <property type="entry name" value="arf-GAP with coiled-coil, ANK repeat and PH domain-containing protein 2"/>
    <property type="match status" value="1"/>
</dbReference>
<evidence type="ECO:0000259" key="10">
    <source>
        <dbReference type="PROSITE" id="PS50003"/>
    </source>
</evidence>
<dbReference type="PRINTS" id="PR00405">
    <property type="entry name" value="REVINTRACTNG"/>
</dbReference>